<accession>A0ABV6C573</accession>
<evidence type="ECO:0000313" key="3">
    <source>
        <dbReference type="Proteomes" id="UP001589788"/>
    </source>
</evidence>
<sequence>LEAAETPGGRLASRRVEGWVLDRGFQVLNPAYPELGRALDLEALDLQPFDPGLAVASGGRLHVLADPRRRPAALASWLQTSLIPWPERLGLLRLAAWVALPRQPLRPGRWPERSLRDELARLGVPDGAVDRLLRPFLQGVLLETELATSARVARLILRSFLAGTPALPAHGMAAVGAALAARLPVGCLRTGTPVAEVREGEVRLASGERIRARAVLVATDPTSAASLLPGLRVPPCRSVTTLFFRAPSSPWRRRLLVVDAEDRLVANTCVLTEVAPSYGPAPTAGALVQASVLGAPAADEHAALAQAVRGRLARLHGTDTTGWDLLAVVPVPDALPTAEPPWPIRRQARRSGSIFVCGDHRATPSLQGALVSGRHAASEILQALTSEPGGRRSR</sequence>
<dbReference type="RefSeq" id="WP_377790512.1">
    <property type="nucleotide sequence ID" value="NZ_JBHLYQ010000168.1"/>
</dbReference>
<name>A0ABV6C573_9ACTN</name>
<evidence type="ECO:0000313" key="2">
    <source>
        <dbReference type="EMBL" id="MFC0082845.1"/>
    </source>
</evidence>
<dbReference type="InterPro" id="IPR036188">
    <property type="entry name" value="FAD/NAD-bd_sf"/>
</dbReference>
<organism evidence="2 3">
    <name type="scientific">Aciditerrimonas ferrireducens</name>
    <dbReference type="NCBI Taxonomy" id="667306"/>
    <lineage>
        <taxon>Bacteria</taxon>
        <taxon>Bacillati</taxon>
        <taxon>Actinomycetota</taxon>
        <taxon>Acidimicrobiia</taxon>
        <taxon>Acidimicrobiales</taxon>
        <taxon>Acidimicrobiaceae</taxon>
        <taxon>Aciditerrimonas</taxon>
    </lineage>
</organism>
<dbReference type="SUPFAM" id="SSF51905">
    <property type="entry name" value="FAD/NAD(P)-binding domain"/>
    <property type="match status" value="1"/>
</dbReference>
<reference evidence="2 3" key="1">
    <citation type="submission" date="2024-09" db="EMBL/GenBank/DDBJ databases">
        <authorList>
            <person name="Sun Q."/>
            <person name="Mori K."/>
        </authorList>
    </citation>
    <scope>NUCLEOTIDE SEQUENCE [LARGE SCALE GENOMIC DNA]</scope>
    <source>
        <strain evidence="2 3">JCM 15389</strain>
    </source>
</reference>
<dbReference type="EMBL" id="JBHLYQ010000168">
    <property type="protein sequence ID" value="MFC0082845.1"/>
    <property type="molecule type" value="Genomic_DNA"/>
</dbReference>
<comment type="caution">
    <text evidence="2">The sequence shown here is derived from an EMBL/GenBank/DDBJ whole genome shotgun (WGS) entry which is preliminary data.</text>
</comment>
<evidence type="ECO:0000259" key="1">
    <source>
        <dbReference type="Pfam" id="PF01593"/>
    </source>
</evidence>
<feature type="domain" description="Amine oxidase" evidence="1">
    <location>
        <begin position="1"/>
        <end position="381"/>
    </location>
</feature>
<dbReference type="Pfam" id="PF01593">
    <property type="entry name" value="Amino_oxidase"/>
    <property type="match status" value="1"/>
</dbReference>
<proteinExistence type="predicted"/>
<dbReference type="InterPro" id="IPR002937">
    <property type="entry name" value="Amino_oxidase"/>
</dbReference>
<protein>
    <submittedName>
        <fullName evidence="2">FAD-dependent oxidoreductase</fullName>
    </submittedName>
</protein>
<gene>
    <name evidence="2" type="ORF">ACFFRE_11960</name>
</gene>
<feature type="non-terminal residue" evidence="2">
    <location>
        <position position="1"/>
    </location>
</feature>
<dbReference type="PANTHER" id="PTHR42841">
    <property type="entry name" value="AMINE OXIDASE"/>
    <property type="match status" value="1"/>
</dbReference>
<keyword evidence="3" id="KW-1185">Reference proteome</keyword>
<dbReference type="Proteomes" id="UP001589788">
    <property type="component" value="Unassembled WGS sequence"/>
</dbReference>
<dbReference type="Gene3D" id="3.50.50.60">
    <property type="entry name" value="FAD/NAD(P)-binding domain"/>
    <property type="match status" value="1"/>
</dbReference>